<gene>
    <name evidence="1" type="ORF">NF27_JR00080</name>
</gene>
<dbReference type="AlphaFoldDB" id="A0A0C1QVQ5"/>
<keyword evidence="2" id="KW-1185">Reference proteome</keyword>
<accession>A0A0C1QVQ5</accession>
<organism evidence="1 2">
    <name type="scientific">Candidatus Jidaibacter acanthamoebae</name>
    <dbReference type="NCBI Taxonomy" id="86105"/>
    <lineage>
        <taxon>Bacteria</taxon>
        <taxon>Pseudomonadati</taxon>
        <taxon>Pseudomonadota</taxon>
        <taxon>Alphaproteobacteria</taxon>
        <taxon>Rickettsiales</taxon>
        <taxon>Candidatus Midichloriaceae</taxon>
        <taxon>Candidatus Jidaibacter</taxon>
    </lineage>
</organism>
<reference evidence="1 2" key="1">
    <citation type="submission" date="2014-11" db="EMBL/GenBank/DDBJ databases">
        <title>A Rickettsiales Symbiont of Amoebae With Ancient Features.</title>
        <authorList>
            <person name="Schulz F."/>
            <person name="Martijn J."/>
            <person name="Wascher F."/>
            <person name="Kostanjsek R."/>
            <person name="Ettema T.J."/>
            <person name="Horn M."/>
        </authorList>
    </citation>
    <scope>NUCLEOTIDE SEQUENCE [LARGE SCALE GENOMIC DNA]</scope>
    <source>
        <strain evidence="1 2">UWC36</strain>
    </source>
</reference>
<dbReference type="STRING" id="86105.NF27_JR00080"/>
<name>A0A0C1QVQ5_9RICK</name>
<dbReference type="EMBL" id="JSWE01000234">
    <property type="protein sequence ID" value="KIE04085.1"/>
    <property type="molecule type" value="Genomic_DNA"/>
</dbReference>
<dbReference type="Proteomes" id="UP000031258">
    <property type="component" value="Unassembled WGS sequence"/>
</dbReference>
<evidence type="ECO:0000313" key="1">
    <source>
        <dbReference type="EMBL" id="KIE04085.1"/>
    </source>
</evidence>
<evidence type="ECO:0000313" key="2">
    <source>
        <dbReference type="Proteomes" id="UP000031258"/>
    </source>
</evidence>
<protein>
    <submittedName>
        <fullName evidence="1">Uncharacterized protein</fullName>
    </submittedName>
</protein>
<sequence>MFGRERGRPPALTQEDLVAARALLRDSKITVEDAARRSHLLIYIGTYLEERVLLMNNYILIKVTLIP</sequence>
<proteinExistence type="predicted"/>
<comment type="caution">
    <text evidence="1">The sequence shown here is derived from an EMBL/GenBank/DDBJ whole genome shotgun (WGS) entry which is preliminary data.</text>
</comment>